<dbReference type="InterPro" id="IPR053140">
    <property type="entry name" value="GDSL_Rv0518-like"/>
</dbReference>
<keyword evidence="5" id="KW-1185">Reference proteome</keyword>
<feature type="chain" id="PRO_5046532276" description="SGNH hydrolase-type esterase domain-containing protein" evidence="2">
    <location>
        <begin position="43"/>
        <end position="234"/>
    </location>
</feature>
<evidence type="ECO:0000256" key="2">
    <source>
        <dbReference type="SAM" id="SignalP"/>
    </source>
</evidence>
<dbReference type="EMBL" id="BAAANQ010000002">
    <property type="protein sequence ID" value="GAA2046404.1"/>
    <property type="molecule type" value="Genomic_DNA"/>
</dbReference>
<protein>
    <recommendedName>
        <fullName evidence="3">SGNH hydrolase-type esterase domain-containing protein</fullName>
    </recommendedName>
</protein>
<feature type="compositionally biased region" description="Polar residues" evidence="1">
    <location>
        <begin position="225"/>
        <end position="234"/>
    </location>
</feature>
<accession>A0ABN2V059</accession>
<feature type="region of interest" description="Disordered" evidence="1">
    <location>
        <begin position="39"/>
        <end position="75"/>
    </location>
</feature>
<dbReference type="PANTHER" id="PTHR43784">
    <property type="entry name" value="GDSL-LIKE LIPASE/ACYLHYDROLASE, PUTATIVE (AFU_ORTHOLOGUE AFUA_2G00820)-RELATED"/>
    <property type="match status" value="1"/>
</dbReference>
<dbReference type="SUPFAM" id="SSF52266">
    <property type="entry name" value="SGNH hydrolase"/>
    <property type="match status" value="1"/>
</dbReference>
<gene>
    <name evidence="4" type="ORF">GCM10009757_14010</name>
</gene>
<dbReference type="InterPro" id="IPR013830">
    <property type="entry name" value="SGNH_hydro"/>
</dbReference>
<feature type="region of interest" description="Disordered" evidence="1">
    <location>
        <begin position="210"/>
        <end position="234"/>
    </location>
</feature>
<dbReference type="RefSeq" id="WP_346069958.1">
    <property type="nucleotide sequence ID" value="NZ_BAAANQ010000002.1"/>
</dbReference>
<comment type="caution">
    <text evidence="4">The sequence shown here is derived from an EMBL/GenBank/DDBJ whole genome shotgun (WGS) entry which is preliminary data.</text>
</comment>
<name>A0ABN2V059_9ACTN</name>
<dbReference type="PANTHER" id="PTHR43784:SF2">
    <property type="entry name" value="GDSL-LIKE LIPASE_ACYLHYDROLASE, PUTATIVE (AFU_ORTHOLOGUE AFUA_2G00820)-RELATED"/>
    <property type="match status" value="1"/>
</dbReference>
<dbReference type="Pfam" id="PF13472">
    <property type="entry name" value="Lipase_GDSL_2"/>
    <property type="match status" value="1"/>
</dbReference>
<reference evidence="4 5" key="1">
    <citation type="journal article" date="2019" name="Int. J. Syst. Evol. Microbiol.">
        <title>The Global Catalogue of Microorganisms (GCM) 10K type strain sequencing project: providing services to taxonomists for standard genome sequencing and annotation.</title>
        <authorList>
            <consortium name="The Broad Institute Genomics Platform"/>
            <consortium name="The Broad Institute Genome Sequencing Center for Infectious Disease"/>
            <person name="Wu L."/>
            <person name="Ma J."/>
        </authorList>
    </citation>
    <scope>NUCLEOTIDE SEQUENCE [LARGE SCALE GENOMIC DNA]</scope>
    <source>
        <strain evidence="4 5">JCM 14549</strain>
    </source>
</reference>
<sequence>MSRTRRVGPGRTTGLRRLRAASLTGALLATLLAPLTAGTAQAGGPPPGPGGSWAGSWATAPTLPHSSGPSAEGFADQTIRQPLRATRGGEWVRLRLSNVYGTGPLTVDALSLALPRGLRIIGGTLGPFRGVPEFTEEREAMRQTLNTWIREESGFDGVIDLDRLWRDPADPSALNPVYDTGDRLHPNDAGYAALAEAIDLGCLSAGPGAAVPAPTAGERRDCTPPSIQHTGDRP</sequence>
<dbReference type="Gene3D" id="3.40.50.1110">
    <property type="entry name" value="SGNH hydrolase"/>
    <property type="match status" value="1"/>
</dbReference>
<feature type="domain" description="SGNH hydrolase-type esterase" evidence="3">
    <location>
        <begin position="117"/>
        <end position="193"/>
    </location>
</feature>
<dbReference type="InterPro" id="IPR036514">
    <property type="entry name" value="SGNH_hydro_sf"/>
</dbReference>
<evidence type="ECO:0000256" key="1">
    <source>
        <dbReference type="SAM" id="MobiDB-lite"/>
    </source>
</evidence>
<dbReference type="Proteomes" id="UP001403094">
    <property type="component" value="Unassembled WGS sequence"/>
</dbReference>
<organism evidence="4 5">
    <name type="scientific">Streptomyces cheonanensis</name>
    <dbReference type="NCBI Taxonomy" id="312720"/>
    <lineage>
        <taxon>Bacteria</taxon>
        <taxon>Bacillati</taxon>
        <taxon>Actinomycetota</taxon>
        <taxon>Actinomycetes</taxon>
        <taxon>Kitasatosporales</taxon>
        <taxon>Streptomycetaceae</taxon>
        <taxon>Streptomyces</taxon>
    </lineage>
</organism>
<evidence type="ECO:0000313" key="5">
    <source>
        <dbReference type="Proteomes" id="UP001403094"/>
    </source>
</evidence>
<keyword evidence="2" id="KW-0732">Signal</keyword>
<feature type="signal peptide" evidence="2">
    <location>
        <begin position="1"/>
        <end position="42"/>
    </location>
</feature>
<evidence type="ECO:0000313" key="4">
    <source>
        <dbReference type="EMBL" id="GAA2046404.1"/>
    </source>
</evidence>
<proteinExistence type="predicted"/>
<evidence type="ECO:0000259" key="3">
    <source>
        <dbReference type="Pfam" id="PF13472"/>
    </source>
</evidence>